<accession>A0ABW0XQZ2</accession>
<protein>
    <submittedName>
        <fullName evidence="3">Uncharacterized protein</fullName>
    </submittedName>
</protein>
<comment type="caution">
    <text evidence="3">The sequence shown here is derived from an EMBL/GenBank/DDBJ whole genome shotgun (WGS) entry which is preliminary data.</text>
</comment>
<dbReference type="Proteomes" id="UP001596183">
    <property type="component" value="Unassembled WGS sequence"/>
</dbReference>
<dbReference type="EMBL" id="JBHSPC010000056">
    <property type="protein sequence ID" value="MFC5672350.1"/>
    <property type="molecule type" value="Genomic_DNA"/>
</dbReference>
<dbReference type="Pfam" id="PF25791">
    <property type="entry name" value="WHD_BREX_BrxC"/>
    <property type="match status" value="1"/>
</dbReference>
<gene>
    <name evidence="3" type="ORF">ACFP2V_20170</name>
</gene>
<name>A0ABW0XQZ2_9ACTN</name>
<feature type="domain" description="Probable ATP-binding protein BrxC winged helix-turn-helix" evidence="1">
    <location>
        <begin position="65"/>
        <end position="138"/>
    </location>
</feature>
<evidence type="ECO:0000313" key="4">
    <source>
        <dbReference type="Proteomes" id="UP001596183"/>
    </source>
</evidence>
<reference evidence="4" key="1">
    <citation type="journal article" date="2019" name="Int. J. Syst. Evol. Microbiol.">
        <title>The Global Catalogue of Microorganisms (GCM) 10K type strain sequencing project: providing services to taxonomists for standard genome sequencing and annotation.</title>
        <authorList>
            <consortium name="The Broad Institute Genomics Platform"/>
            <consortium name="The Broad Institute Genome Sequencing Center for Infectious Disease"/>
            <person name="Wu L."/>
            <person name="Ma J."/>
        </authorList>
    </citation>
    <scope>NUCLEOTIDE SEQUENCE [LARGE SCALE GENOMIC DNA]</scope>
    <source>
        <strain evidence="4">JCM 13852</strain>
    </source>
</reference>
<evidence type="ECO:0000259" key="2">
    <source>
        <dbReference type="Pfam" id="PF25792"/>
    </source>
</evidence>
<keyword evidence="4" id="KW-1185">Reference proteome</keyword>
<feature type="domain" description="Probable ATP-binding protein BrxC alpha-helical" evidence="2">
    <location>
        <begin position="155"/>
        <end position="272"/>
    </location>
</feature>
<dbReference type="RefSeq" id="WP_381214042.1">
    <property type="nucleotide sequence ID" value="NZ_JBHSPC010000056.1"/>
</dbReference>
<sequence>MTSASQDAIARVTDGFQDLVSRTYTQLSLLRGSTYSEQQIGMFANPDQSGMFDDPSLSMLATPGDEVFSFVLQRDRLGEQATVKTIVNAFQAKPYGWDLASIEVVIAWLVGTSKLTITVDGNALKRTEVATVLRNTQKHSHAVVAPQKVFDERKVATFRKFCSDFFDEATAPKDPLELARHGSDKLRGKLDELKAQMNGSKYPFVEQLTAPIALLEQAVGKPDEWYLTEFGLGDELLDAKESVADPIQSFLSGGQRVIYDDAVTLLTANTNNLGYLPTGSDADVKRLLGDSNAFRGNRMTQLKQAAEALSKQIGEALATNRATVIQAIEGRKAEVLGSAYYANATEDAQQRVARELDQIIARVERETQIALVREVGNSFEETTYPELLDQLVSSTRPTGDEGHAPAPVKQTVSVKTITASGVHGVLETTEDVDRYLDALRSALLSTLNDGKRIAL</sequence>
<dbReference type="Pfam" id="PF25792">
    <property type="entry name" value="BREX_BrxC_helical"/>
    <property type="match status" value="1"/>
</dbReference>
<proteinExistence type="predicted"/>
<dbReference type="InterPro" id="IPR058037">
    <property type="entry name" value="BREX_BrxC_helical"/>
</dbReference>
<evidence type="ECO:0000259" key="1">
    <source>
        <dbReference type="Pfam" id="PF25791"/>
    </source>
</evidence>
<organism evidence="3 4">
    <name type="scientific">Streptomyces incanus</name>
    <dbReference type="NCBI Taxonomy" id="887453"/>
    <lineage>
        <taxon>Bacteria</taxon>
        <taxon>Bacillati</taxon>
        <taxon>Actinomycetota</taxon>
        <taxon>Actinomycetes</taxon>
        <taxon>Kitasatosporales</taxon>
        <taxon>Streptomycetaceae</taxon>
        <taxon>Streptomyces</taxon>
    </lineage>
</organism>
<dbReference type="InterPro" id="IPR058038">
    <property type="entry name" value="BREX_BrxC_wHTH"/>
</dbReference>
<evidence type="ECO:0000313" key="3">
    <source>
        <dbReference type="EMBL" id="MFC5672350.1"/>
    </source>
</evidence>